<evidence type="ECO:0000256" key="1">
    <source>
        <dbReference type="ARBA" id="ARBA00022801"/>
    </source>
</evidence>
<evidence type="ECO:0000256" key="2">
    <source>
        <dbReference type="ARBA" id="ARBA00023295"/>
    </source>
</evidence>
<dbReference type="InterPro" id="IPR001910">
    <property type="entry name" value="Inosine/uridine_hydrolase_dom"/>
</dbReference>
<dbReference type="PANTHER" id="PTHR12304:SF4">
    <property type="entry name" value="URIDINE NUCLEOSIDASE"/>
    <property type="match status" value="1"/>
</dbReference>
<dbReference type="GO" id="GO:0006152">
    <property type="term" value="P:purine nucleoside catabolic process"/>
    <property type="evidence" value="ECO:0007669"/>
    <property type="project" value="TreeGrafter"/>
</dbReference>
<organism evidence="4 5">
    <name type="scientific">Corynebacterium pseudopelargi</name>
    <dbReference type="NCBI Taxonomy" id="2080757"/>
    <lineage>
        <taxon>Bacteria</taxon>
        <taxon>Bacillati</taxon>
        <taxon>Actinomycetota</taxon>
        <taxon>Actinomycetes</taxon>
        <taxon>Mycobacteriales</taxon>
        <taxon>Corynebacteriaceae</taxon>
        <taxon>Corynebacterium</taxon>
    </lineage>
</organism>
<sequence>MGDFLLLDAHAFTIKRMTPHPTPPAILADVDTGIDDMLALIYLCALHRTGAITLAGVSANAGNTTATMAANNTRYILNLMQCEDVPVALGAQAPLNVALTITPETHGPAGLGYVLAPGNEHAQNLSVTAGVVPNAQVMQALEEPSPLAPGIMNDAPKLWKQVLDTYPQCRLLISGPCTLAAKNMDLARAFSHITVMGGAVDYPGNTTEHAEWNFWSDADAAQALLSLNPTLLSLQISEQITITAEELDLLALPPKPHQVVAEALRFYFEFHQAMGEGYLAQVHDLAAAMIACDTVSYSTTTCKLSMDPEDRGAVIRGHGDDVDVVSSLEKASVLEEFRRVCALLGT</sequence>
<dbReference type="SUPFAM" id="SSF53590">
    <property type="entry name" value="Nucleoside hydrolase"/>
    <property type="match status" value="1"/>
</dbReference>
<evidence type="ECO:0000259" key="3">
    <source>
        <dbReference type="Pfam" id="PF01156"/>
    </source>
</evidence>
<dbReference type="InterPro" id="IPR036452">
    <property type="entry name" value="Ribo_hydro-like"/>
</dbReference>
<dbReference type="EMBL" id="CP033898">
    <property type="protein sequence ID" value="AZA10080.1"/>
    <property type="molecule type" value="Genomic_DNA"/>
</dbReference>
<dbReference type="Gene3D" id="3.90.245.10">
    <property type="entry name" value="Ribonucleoside hydrolase-like"/>
    <property type="match status" value="1"/>
</dbReference>
<dbReference type="GO" id="GO:0008477">
    <property type="term" value="F:purine nucleosidase activity"/>
    <property type="evidence" value="ECO:0007669"/>
    <property type="project" value="TreeGrafter"/>
</dbReference>
<name>A0A3G6J137_9CORY</name>
<dbReference type="InterPro" id="IPR023186">
    <property type="entry name" value="IUNH"/>
</dbReference>
<dbReference type="AlphaFoldDB" id="A0A3G6J137"/>
<dbReference type="Pfam" id="PF01156">
    <property type="entry name" value="IU_nuc_hydro"/>
    <property type="match status" value="1"/>
</dbReference>
<feature type="domain" description="Inosine/uridine-preferring nucleoside hydrolase" evidence="3">
    <location>
        <begin position="26"/>
        <end position="327"/>
    </location>
</feature>
<dbReference type="GO" id="GO:0005829">
    <property type="term" value="C:cytosol"/>
    <property type="evidence" value="ECO:0007669"/>
    <property type="project" value="TreeGrafter"/>
</dbReference>
<dbReference type="KEGG" id="cpso:CPPEL_09885"/>
<dbReference type="Proteomes" id="UP000271426">
    <property type="component" value="Chromosome"/>
</dbReference>
<proteinExistence type="predicted"/>
<dbReference type="PANTHER" id="PTHR12304">
    <property type="entry name" value="INOSINE-URIDINE PREFERRING NUCLEOSIDE HYDROLASE"/>
    <property type="match status" value="1"/>
</dbReference>
<evidence type="ECO:0000313" key="5">
    <source>
        <dbReference type="Proteomes" id="UP000271426"/>
    </source>
</evidence>
<accession>A0A3G6J137</accession>
<keyword evidence="5" id="KW-1185">Reference proteome</keyword>
<evidence type="ECO:0000313" key="4">
    <source>
        <dbReference type="EMBL" id="AZA10080.1"/>
    </source>
</evidence>
<gene>
    <name evidence="4" type="primary">rihA3</name>
    <name evidence="4" type="ORF">CPPEL_09885</name>
</gene>
<keyword evidence="1 4" id="KW-0378">Hydrolase</keyword>
<protein>
    <submittedName>
        <fullName evidence="4">Pyrimidine-specific ribonucleoside hydrolase RihA</fullName>
        <ecNumber evidence="4">3.2.-.-</ecNumber>
    </submittedName>
</protein>
<reference evidence="4 5" key="1">
    <citation type="submission" date="2018-11" db="EMBL/GenBank/DDBJ databases">
        <authorList>
            <person name="Kleinhagauer T."/>
            <person name="Glaeser S.P."/>
            <person name="Spergser J."/>
            <person name="Ruckert C."/>
            <person name="Kaempfer P."/>
            <person name="Busse H.-J."/>
        </authorList>
    </citation>
    <scope>NUCLEOTIDE SEQUENCE [LARGE SCALE GENOMIC DNA]</scope>
    <source>
        <strain evidence="4 5">812CH</strain>
    </source>
</reference>
<dbReference type="EC" id="3.2.-.-" evidence="4"/>
<keyword evidence="2 4" id="KW-0326">Glycosidase</keyword>